<dbReference type="Proteomes" id="UP000652427">
    <property type="component" value="Unassembled WGS sequence"/>
</dbReference>
<evidence type="ECO:0000256" key="5">
    <source>
        <dbReference type="ARBA" id="ARBA00023136"/>
    </source>
</evidence>
<protein>
    <submittedName>
        <fullName evidence="8">MFS transporter</fullName>
    </submittedName>
</protein>
<evidence type="ECO:0000256" key="4">
    <source>
        <dbReference type="ARBA" id="ARBA00022989"/>
    </source>
</evidence>
<keyword evidence="4 6" id="KW-1133">Transmembrane helix</keyword>
<accession>A0ABX2N380</accession>
<dbReference type="Pfam" id="PF07690">
    <property type="entry name" value="MFS_1"/>
    <property type="match status" value="1"/>
</dbReference>
<organism evidence="8 9">
    <name type="scientific">Parasphingorhabdus flavimaris</name>
    <dbReference type="NCBI Taxonomy" id="266812"/>
    <lineage>
        <taxon>Bacteria</taxon>
        <taxon>Pseudomonadati</taxon>
        <taxon>Pseudomonadota</taxon>
        <taxon>Alphaproteobacteria</taxon>
        <taxon>Sphingomonadales</taxon>
        <taxon>Sphingomonadaceae</taxon>
        <taxon>Parasphingorhabdus</taxon>
    </lineage>
</organism>
<feature type="transmembrane region" description="Helical" evidence="6">
    <location>
        <begin position="297"/>
        <end position="318"/>
    </location>
</feature>
<evidence type="ECO:0000256" key="1">
    <source>
        <dbReference type="ARBA" id="ARBA00004141"/>
    </source>
</evidence>
<evidence type="ECO:0000259" key="7">
    <source>
        <dbReference type="PROSITE" id="PS50850"/>
    </source>
</evidence>
<dbReference type="PANTHER" id="PTHR23505">
    <property type="entry name" value="SPINSTER"/>
    <property type="match status" value="1"/>
</dbReference>
<dbReference type="InterPro" id="IPR011701">
    <property type="entry name" value="MFS"/>
</dbReference>
<reference evidence="8 9" key="1">
    <citation type="submission" date="2020-06" db="EMBL/GenBank/DDBJ databases">
        <authorList>
            <person name="Kim S.-J."/>
            <person name="Park S.-J."/>
        </authorList>
    </citation>
    <scope>NUCLEOTIDE SEQUENCE [LARGE SCALE GENOMIC DNA]</scope>
    <source>
        <strain evidence="8 9">SW-151</strain>
    </source>
</reference>
<feature type="domain" description="Major facilitator superfamily (MFS) profile" evidence="7">
    <location>
        <begin position="36"/>
        <end position="451"/>
    </location>
</feature>
<keyword evidence="3 6" id="KW-0812">Transmembrane</keyword>
<comment type="caution">
    <text evidence="8">The sequence shown here is derived from an EMBL/GenBank/DDBJ whole genome shotgun (WGS) entry which is preliminary data.</text>
</comment>
<feature type="transmembrane region" description="Helical" evidence="6">
    <location>
        <begin position="257"/>
        <end position="277"/>
    </location>
</feature>
<dbReference type="Gene3D" id="1.20.1250.20">
    <property type="entry name" value="MFS general substrate transporter like domains"/>
    <property type="match status" value="2"/>
</dbReference>
<dbReference type="InterPro" id="IPR036259">
    <property type="entry name" value="MFS_trans_sf"/>
</dbReference>
<comment type="subcellular location">
    <subcellularLocation>
        <location evidence="1">Membrane</location>
        <topology evidence="1">Multi-pass membrane protein</topology>
    </subcellularLocation>
</comment>
<feature type="transmembrane region" description="Helical" evidence="6">
    <location>
        <begin position="103"/>
        <end position="122"/>
    </location>
</feature>
<name>A0ABX2N380_9SPHN</name>
<dbReference type="PANTHER" id="PTHR23505:SF79">
    <property type="entry name" value="PROTEIN SPINSTER"/>
    <property type="match status" value="1"/>
</dbReference>
<evidence type="ECO:0000313" key="9">
    <source>
        <dbReference type="Proteomes" id="UP000652427"/>
    </source>
</evidence>
<evidence type="ECO:0000313" key="8">
    <source>
        <dbReference type="EMBL" id="NVD28154.1"/>
    </source>
</evidence>
<dbReference type="InterPro" id="IPR044770">
    <property type="entry name" value="MFS_spinster-like"/>
</dbReference>
<proteinExistence type="predicted"/>
<feature type="transmembrane region" description="Helical" evidence="6">
    <location>
        <begin position="356"/>
        <end position="378"/>
    </location>
</feature>
<keyword evidence="9" id="KW-1185">Reference proteome</keyword>
<evidence type="ECO:0000256" key="2">
    <source>
        <dbReference type="ARBA" id="ARBA00022448"/>
    </source>
</evidence>
<feature type="transmembrane region" description="Helical" evidence="6">
    <location>
        <begin position="426"/>
        <end position="447"/>
    </location>
</feature>
<feature type="transmembrane region" description="Helical" evidence="6">
    <location>
        <begin position="206"/>
        <end position="225"/>
    </location>
</feature>
<sequence>MSETEQLAPTAAIEASAAGIGEGEPPYPGAALSWGIVAMLFIAYIFSFIDRMLIGLLVEPIKKDLLLTDTQISLLQGLAFALFYTIAGIPIGRWIDRAPRMRVVAIGITIWSGMTALCATVTNFSQFFLARMGVGVGEAVLSPAAYSIISDSFPKSRLGLAMGVYGLGSAIGAGMAFMIGAVVIAAVANAETVTVPLLGVIKGWQVAFLVAGLPGLLIALAFVLLPEPVRRITKGEEHLTGQVPMSAVTRHLKDNKVYFWSIFLAVGMVNLSVLGSISWLPVMMVRSFGMELANAGWLSGSLLIVGGLLGMVGGGALMDRLGGGSPESRLKFCAWATVVGIFGAVAFPLLENTILMSVAFVIFFTAAAVAVGAAPSVIQQLAPNRMRATISAAYVFVINIIGLGAGPTLTAVIGDNFFPFESGIRYAIAIVAPFGYVVGAILFFVAANSVRSHKI</sequence>
<dbReference type="SUPFAM" id="SSF103473">
    <property type="entry name" value="MFS general substrate transporter"/>
    <property type="match status" value="1"/>
</dbReference>
<dbReference type="RefSeq" id="WP_176279687.1">
    <property type="nucleotide sequence ID" value="NZ_JABWMH010000003.1"/>
</dbReference>
<feature type="transmembrane region" description="Helical" evidence="6">
    <location>
        <begin position="74"/>
        <end position="91"/>
    </location>
</feature>
<dbReference type="InterPro" id="IPR020846">
    <property type="entry name" value="MFS_dom"/>
</dbReference>
<feature type="transmembrane region" description="Helical" evidence="6">
    <location>
        <begin position="31"/>
        <end position="54"/>
    </location>
</feature>
<evidence type="ECO:0000256" key="6">
    <source>
        <dbReference type="SAM" id="Phobius"/>
    </source>
</evidence>
<gene>
    <name evidence="8" type="ORF">HUO14_09580</name>
</gene>
<dbReference type="PROSITE" id="PS50850">
    <property type="entry name" value="MFS"/>
    <property type="match status" value="1"/>
</dbReference>
<feature type="transmembrane region" description="Helical" evidence="6">
    <location>
        <begin position="128"/>
        <end position="149"/>
    </location>
</feature>
<feature type="transmembrane region" description="Helical" evidence="6">
    <location>
        <begin position="390"/>
        <end position="414"/>
    </location>
</feature>
<feature type="transmembrane region" description="Helical" evidence="6">
    <location>
        <begin position="161"/>
        <end position="186"/>
    </location>
</feature>
<dbReference type="EMBL" id="JABWMH010000003">
    <property type="protein sequence ID" value="NVD28154.1"/>
    <property type="molecule type" value="Genomic_DNA"/>
</dbReference>
<feature type="transmembrane region" description="Helical" evidence="6">
    <location>
        <begin position="330"/>
        <end position="350"/>
    </location>
</feature>
<evidence type="ECO:0000256" key="3">
    <source>
        <dbReference type="ARBA" id="ARBA00022692"/>
    </source>
</evidence>
<keyword evidence="5 6" id="KW-0472">Membrane</keyword>
<keyword evidence="2" id="KW-0813">Transport</keyword>